<proteinExistence type="predicted"/>
<feature type="region of interest" description="Disordered" evidence="1">
    <location>
        <begin position="1"/>
        <end position="32"/>
    </location>
</feature>
<evidence type="ECO:0000313" key="2">
    <source>
        <dbReference type="EMBL" id="KIJ97041.1"/>
    </source>
</evidence>
<sequence length="64" mass="7021">MHSQKGSATALSHIRIRANSTPIEPSRRGKPNLSPYLASPDYIVFDPGLAYPCKELKSILPISE</sequence>
<accession>A0A0C9XHB3</accession>
<dbReference type="Proteomes" id="UP000054477">
    <property type="component" value="Unassembled WGS sequence"/>
</dbReference>
<dbReference type="EMBL" id="KN838703">
    <property type="protein sequence ID" value="KIJ97041.1"/>
    <property type="molecule type" value="Genomic_DNA"/>
</dbReference>
<name>A0A0C9XHB3_9AGAR</name>
<reference evidence="2 3" key="1">
    <citation type="submission" date="2014-04" db="EMBL/GenBank/DDBJ databases">
        <authorList>
            <consortium name="DOE Joint Genome Institute"/>
            <person name="Kuo A."/>
            <person name="Kohler A."/>
            <person name="Nagy L.G."/>
            <person name="Floudas D."/>
            <person name="Copeland A."/>
            <person name="Barry K.W."/>
            <person name="Cichocki N."/>
            <person name="Veneault-Fourrey C."/>
            <person name="LaButti K."/>
            <person name="Lindquist E.A."/>
            <person name="Lipzen A."/>
            <person name="Lundell T."/>
            <person name="Morin E."/>
            <person name="Murat C."/>
            <person name="Sun H."/>
            <person name="Tunlid A."/>
            <person name="Henrissat B."/>
            <person name="Grigoriev I.V."/>
            <person name="Hibbett D.S."/>
            <person name="Martin F."/>
            <person name="Nordberg H.P."/>
            <person name="Cantor M.N."/>
            <person name="Hua S.X."/>
        </authorList>
    </citation>
    <scope>NUCLEOTIDE SEQUENCE [LARGE SCALE GENOMIC DNA]</scope>
    <source>
        <strain evidence="2 3">LaAM-08-1</strain>
    </source>
</reference>
<evidence type="ECO:0000313" key="3">
    <source>
        <dbReference type="Proteomes" id="UP000054477"/>
    </source>
</evidence>
<protein>
    <submittedName>
        <fullName evidence="2">Uncharacterized protein</fullName>
    </submittedName>
</protein>
<evidence type="ECO:0000256" key="1">
    <source>
        <dbReference type="SAM" id="MobiDB-lite"/>
    </source>
</evidence>
<keyword evidence="3" id="KW-1185">Reference proteome</keyword>
<dbReference type="HOGENOM" id="CLU_2867991_0_0_1"/>
<organism evidence="2 3">
    <name type="scientific">Laccaria amethystina LaAM-08-1</name>
    <dbReference type="NCBI Taxonomy" id="1095629"/>
    <lineage>
        <taxon>Eukaryota</taxon>
        <taxon>Fungi</taxon>
        <taxon>Dikarya</taxon>
        <taxon>Basidiomycota</taxon>
        <taxon>Agaricomycotina</taxon>
        <taxon>Agaricomycetes</taxon>
        <taxon>Agaricomycetidae</taxon>
        <taxon>Agaricales</taxon>
        <taxon>Agaricineae</taxon>
        <taxon>Hydnangiaceae</taxon>
        <taxon>Laccaria</taxon>
    </lineage>
</organism>
<feature type="non-terminal residue" evidence="2">
    <location>
        <position position="1"/>
    </location>
</feature>
<dbReference type="AlphaFoldDB" id="A0A0C9XHB3"/>
<reference evidence="3" key="2">
    <citation type="submission" date="2015-01" db="EMBL/GenBank/DDBJ databases">
        <title>Evolutionary Origins and Diversification of the Mycorrhizal Mutualists.</title>
        <authorList>
            <consortium name="DOE Joint Genome Institute"/>
            <consortium name="Mycorrhizal Genomics Consortium"/>
            <person name="Kohler A."/>
            <person name="Kuo A."/>
            <person name="Nagy L.G."/>
            <person name="Floudas D."/>
            <person name="Copeland A."/>
            <person name="Barry K.W."/>
            <person name="Cichocki N."/>
            <person name="Veneault-Fourrey C."/>
            <person name="LaButti K."/>
            <person name="Lindquist E.A."/>
            <person name="Lipzen A."/>
            <person name="Lundell T."/>
            <person name="Morin E."/>
            <person name="Murat C."/>
            <person name="Riley R."/>
            <person name="Ohm R."/>
            <person name="Sun H."/>
            <person name="Tunlid A."/>
            <person name="Henrissat B."/>
            <person name="Grigoriev I.V."/>
            <person name="Hibbett D.S."/>
            <person name="Martin F."/>
        </authorList>
    </citation>
    <scope>NUCLEOTIDE SEQUENCE [LARGE SCALE GENOMIC DNA]</scope>
    <source>
        <strain evidence="3">LaAM-08-1</strain>
    </source>
</reference>
<gene>
    <name evidence="2" type="ORF">K443DRAFT_681827</name>
</gene>
<feature type="compositionally biased region" description="Polar residues" evidence="1">
    <location>
        <begin position="1"/>
        <end position="10"/>
    </location>
</feature>